<evidence type="ECO:0000259" key="6">
    <source>
        <dbReference type="PROSITE" id="PS50863"/>
    </source>
</evidence>
<dbReference type="CDD" id="cd10017">
    <property type="entry name" value="B3_DNA"/>
    <property type="match status" value="3"/>
</dbReference>
<dbReference type="SUPFAM" id="SSF101936">
    <property type="entry name" value="DNA-binding pseudobarrel domain"/>
    <property type="match status" value="3"/>
</dbReference>
<dbReference type="InterPro" id="IPR044837">
    <property type="entry name" value="REM16-like"/>
</dbReference>
<dbReference type="PANTHER" id="PTHR31391">
    <property type="entry name" value="B3 DOMAIN-CONTAINING PROTEIN OS11G0197600-RELATED"/>
    <property type="match status" value="1"/>
</dbReference>
<gene>
    <name evidence="7" type="ORF">K2173_011639</name>
</gene>
<feature type="domain" description="TF-B3" evidence="6">
    <location>
        <begin position="199"/>
        <end position="295"/>
    </location>
</feature>
<dbReference type="Gene3D" id="2.40.330.10">
    <property type="entry name" value="DNA-binding pseudobarrel domain"/>
    <property type="match status" value="3"/>
</dbReference>
<evidence type="ECO:0000256" key="3">
    <source>
        <dbReference type="ARBA" id="ARBA00023125"/>
    </source>
</evidence>
<evidence type="ECO:0000256" key="2">
    <source>
        <dbReference type="ARBA" id="ARBA00023015"/>
    </source>
</evidence>
<accession>A0AAV8S7L7</accession>
<name>A0AAV8S7L7_9ROSI</name>
<sequence length="526" mass="59205">MVIAKRRPCFFGIFSSSMTPTRLKIPVSFMKHMEGRTSGSVSLVGPSGNVWSVQLVKNDDDVFLDHGWPTFVRDHLIACGDLLVFRYDGGLCFTVQVFDQSACEKESAFHSKCSEELGKSCRKRGRRKKAYFQVKYLNVMPRRLRKAALTFFYILLRMRRELGRIGKDDELNLPERGPMSTFSNVRKSCRILYLMLSLLCEGHEKFNISGSYTLNIPYKFSMAHLPNCRTEIVLLTVKGASWTVNSVPTTRVHTSHTLCGGWMTFVRNNDIKVGDICIFELVCKLEMRVFILRVGKDWMNTGAANTSPKSETSSKKSRRHALDVHSKIIEKAETCDKKRTRKNQAIHTKKYDNGLKGCASFVLGPQSISGNNKHEMETGLRMLLALDEAKAAKSFTSGFPNFVRIMRKFNVSGSYTLKIPHQFSTAYLPNLKTEILLRNFQGDCWTVNSVPDSKGRAVHTFCGGWMAFARDNGLQIGDICMFELVSKYEMCVHISGAGRKSFGDQSLRSASADLPVGGFSSNYPPV</sequence>
<dbReference type="Proteomes" id="UP001159364">
    <property type="component" value="Unassembled WGS sequence"/>
</dbReference>
<feature type="domain" description="TF-B3" evidence="6">
    <location>
        <begin position="8"/>
        <end position="101"/>
    </location>
</feature>
<evidence type="ECO:0000256" key="5">
    <source>
        <dbReference type="ARBA" id="ARBA00023242"/>
    </source>
</evidence>
<keyword evidence="4" id="KW-0804">Transcription</keyword>
<keyword evidence="8" id="KW-1185">Reference proteome</keyword>
<evidence type="ECO:0000313" key="8">
    <source>
        <dbReference type="Proteomes" id="UP001159364"/>
    </source>
</evidence>
<evidence type="ECO:0000256" key="4">
    <source>
        <dbReference type="ARBA" id="ARBA00023163"/>
    </source>
</evidence>
<comment type="caution">
    <text evidence="7">The sequence shown here is derived from an EMBL/GenBank/DDBJ whole genome shotgun (WGS) entry which is preliminary data.</text>
</comment>
<evidence type="ECO:0000256" key="1">
    <source>
        <dbReference type="ARBA" id="ARBA00004123"/>
    </source>
</evidence>
<reference evidence="7 8" key="1">
    <citation type="submission" date="2021-09" db="EMBL/GenBank/DDBJ databases">
        <title>Genomic insights and catalytic innovation underlie evolution of tropane alkaloids biosynthesis.</title>
        <authorList>
            <person name="Wang Y.-J."/>
            <person name="Tian T."/>
            <person name="Huang J.-P."/>
            <person name="Huang S.-X."/>
        </authorList>
    </citation>
    <scope>NUCLEOTIDE SEQUENCE [LARGE SCALE GENOMIC DNA]</scope>
    <source>
        <strain evidence="7">KIB-2018</strain>
        <tissue evidence="7">Leaf</tissue>
    </source>
</reference>
<feature type="domain" description="TF-B3" evidence="6">
    <location>
        <begin position="402"/>
        <end position="498"/>
    </location>
</feature>
<dbReference type="PANTHER" id="PTHR31391:SF106">
    <property type="entry name" value="B3 DOMAIN-CONTAINING PROTEIN OS01G0723500"/>
    <property type="match status" value="1"/>
</dbReference>
<dbReference type="InterPro" id="IPR003340">
    <property type="entry name" value="B3_DNA-bd"/>
</dbReference>
<dbReference type="SMART" id="SM01019">
    <property type="entry name" value="B3"/>
    <property type="match status" value="3"/>
</dbReference>
<dbReference type="EMBL" id="JAIWQS010000031">
    <property type="protein sequence ID" value="KAJ8748053.1"/>
    <property type="molecule type" value="Genomic_DNA"/>
</dbReference>
<organism evidence="7 8">
    <name type="scientific">Erythroxylum novogranatense</name>
    <dbReference type="NCBI Taxonomy" id="1862640"/>
    <lineage>
        <taxon>Eukaryota</taxon>
        <taxon>Viridiplantae</taxon>
        <taxon>Streptophyta</taxon>
        <taxon>Embryophyta</taxon>
        <taxon>Tracheophyta</taxon>
        <taxon>Spermatophyta</taxon>
        <taxon>Magnoliopsida</taxon>
        <taxon>eudicotyledons</taxon>
        <taxon>Gunneridae</taxon>
        <taxon>Pentapetalae</taxon>
        <taxon>rosids</taxon>
        <taxon>fabids</taxon>
        <taxon>Malpighiales</taxon>
        <taxon>Erythroxylaceae</taxon>
        <taxon>Erythroxylum</taxon>
    </lineage>
</organism>
<dbReference type="PROSITE" id="PS50863">
    <property type="entry name" value="B3"/>
    <property type="match status" value="3"/>
</dbReference>
<keyword evidence="5" id="KW-0539">Nucleus</keyword>
<dbReference type="Pfam" id="PF02362">
    <property type="entry name" value="B3"/>
    <property type="match status" value="3"/>
</dbReference>
<keyword evidence="3" id="KW-0238">DNA-binding</keyword>
<dbReference type="GO" id="GO:0005634">
    <property type="term" value="C:nucleus"/>
    <property type="evidence" value="ECO:0007669"/>
    <property type="project" value="UniProtKB-SubCell"/>
</dbReference>
<proteinExistence type="predicted"/>
<dbReference type="AlphaFoldDB" id="A0AAV8S7L7"/>
<evidence type="ECO:0000313" key="7">
    <source>
        <dbReference type="EMBL" id="KAJ8748053.1"/>
    </source>
</evidence>
<dbReference type="GO" id="GO:0003677">
    <property type="term" value="F:DNA binding"/>
    <property type="evidence" value="ECO:0007669"/>
    <property type="project" value="UniProtKB-KW"/>
</dbReference>
<keyword evidence="2" id="KW-0805">Transcription regulation</keyword>
<dbReference type="InterPro" id="IPR015300">
    <property type="entry name" value="DNA-bd_pseudobarrel_sf"/>
</dbReference>
<comment type="subcellular location">
    <subcellularLocation>
        <location evidence="1">Nucleus</location>
    </subcellularLocation>
</comment>
<protein>
    <recommendedName>
        <fullName evidence="6">TF-B3 domain-containing protein</fullName>
    </recommendedName>
</protein>